<dbReference type="SUPFAM" id="SSF48264">
    <property type="entry name" value="Cytochrome P450"/>
    <property type="match status" value="1"/>
</dbReference>
<reference evidence="3 4" key="1">
    <citation type="submission" date="2024-03" db="EMBL/GenBank/DDBJ databases">
        <title>Complete genome sequence of the green alga Chloropicon roscoffensis RCC1871.</title>
        <authorList>
            <person name="Lemieux C."/>
            <person name="Pombert J.-F."/>
            <person name="Otis C."/>
            <person name="Turmel M."/>
        </authorList>
    </citation>
    <scope>NUCLEOTIDE SEQUENCE [LARGE SCALE GENOMIC DNA]</scope>
    <source>
        <strain evidence="3 4">RCC1871</strain>
    </source>
</reference>
<keyword evidence="2" id="KW-0349">Heme</keyword>
<comment type="cofactor">
    <cofactor evidence="2">
        <name>heme</name>
        <dbReference type="ChEBI" id="CHEBI:30413"/>
    </cofactor>
</comment>
<evidence type="ECO:0000313" key="3">
    <source>
        <dbReference type="EMBL" id="WZN61879.1"/>
    </source>
</evidence>
<sequence>MMSSSTVLVARSPTPSRRRPCVAARSIVERQAVTAARGPRVVPQPQPVWPVLGNLPQLEFDVMRIPAQVAKLYGEMGTNTMRVALFSNAVAVRTRSYPDALRVLQWPKEMQKRKGIGLGVLQEFLGEGLASIDSSNPSYKRLLEVMNPSFRKVTTDAMLSDFAAVGGRMVDTIRQVAGPGGGEVDMQAVAGAATVDSIGLLHFRTDLGQLGRVLRGPMSADLDEGDVPAMMNDITREAQMLMLPGLLNPGLTRVLPGYARYRDAISRLDALIERVVQGRRSQGFRDEDRDVLGAILQAQDAEDGDWLTRDLVRDQLTTLFFAGSDTTASTVAWCLYELSKNQEAQRALREEVGKQLADAGGDPAKVTAKMLDACPLLAGCMKETLRVYPPAPVIMRDAPDDEVVDGYLVPKGQAIVIDIYGLHRRPDLFPEPDRWLPERWTEGGRHAPADAKALIPFAPGPRSCIGRYFAERETQLFLCILVAGFEWTPSQEPDIAHAVTITSLNGIHLNARPI</sequence>
<dbReference type="InterPro" id="IPR002401">
    <property type="entry name" value="Cyt_P450_E_grp-I"/>
</dbReference>
<dbReference type="InterPro" id="IPR036396">
    <property type="entry name" value="Cyt_P450_sf"/>
</dbReference>
<proteinExistence type="inferred from homology"/>
<keyword evidence="2" id="KW-0408">Iron</keyword>
<dbReference type="PANTHER" id="PTHR24305">
    <property type="entry name" value="CYTOCHROME P450"/>
    <property type="match status" value="1"/>
</dbReference>
<dbReference type="PANTHER" id="PTHR24305:SF166">
    <property type="entry name" value="CYTOCHROME P450 12A4, MITOCHONDRIAL-RELATED"/>
    <property type="match status" value="1"/>
</dbReference>
<dbReference type="InterPro" id="IPR001128">
    <property type="entry name" value="Cyt_P450"/>
</dbReference>
<keyword evidence="4" id="KW-1185">Reference proteome</keyword>
<dbReference type="Pfam" id="PF00067">
    <property type="entry name" value="p450"/>
    <property type="match status" value="1"/>
</dbReference>
<dbReference type="Gene3D" id="1.10.630.10">
    <property type="entry name" value="Cytochrome P450"/>
    <property type="match status" value="1"/>
</dbReference>
<dbReference type="PRINTS" id="PR00385">
    <property type="entry name" value="P450"/>
</dbReference>
<dbReference type="InterPro" id="IPR050121">
    <property type="entry name" value="Cytochrome_P450_monoxygenase"/>
</dbReference>
<evidence type="ECO:0000256" key="2">
    <source>
        <dbReference type="PIRSR" id="PIRSR602401-1"/>
    </source>
</evidence>
<dbReference type="AlphaFoldDB" id="A0AAX4P7X5"/>
<dbReference type="GO" id="GO:0004497">
    <property type="term" value="F:monooxygenase activity"/>
    <property type="evidence" value="ECO:0007669"/>
    <property type="project" value="InterPro"/>
</dbReference>
<organism evidence="3 4">
    <name type="scientific">Chloropicon roscoffensis</name>
    <dbReference type="NCBI Taxonomy" id="1461544"/>
    <lineage>
        <taxon>Eukaryota</taxon>
        <taxon>Viridiplantae</taxon>
        <taxon>Chlorophyta</taxon>
        <taxon>Chloropicophyceae</taxon>
        <taxon>Chloropicales</taxon>
        <taxon>Chloropicaceae</taxon>
        <taxon>Chloropicon</taxon>
    </lineage>
</organism>
<feature type="binding site" description="axial binding residue" evidence="2">
    <location>
        <position position="464"/>
    </location>
    <ligand>
        <name>heme</name>
        <dbReference type="ChEBI" id="CHEBI:30413"/>
    </ligand>
    <ligandPart>
        <name>Fe</name>
        <dbReference type="ChEBI" id="CHEBI:18248"/>
    </ligandPart>
</feature>
<evidence type="ECO:0000313" key="4">
    <source>
        <dbReference type="Proteomes" id="UP001472866"/>
    </source>
</evidence>
<name>A0AAX4P7X5_9CHLO</name>
<dbReference type="EMBL" id="CP151505">
    <property type="protein sequence ID" value="WZN61879.1"/>
    <property type="molecule type" value="Genomic_DNA"/>
</dbReference>
<protein>
    <submittedName>
        <fullName evidence="3">Cytochrome P450</fullName>
    </submittedName>
</protein>
<dbReference type="GO" id="GO:0016705">
    <property type="term" value="F:oxidoreductase activity, acting on paired donors, with incorporation or reduction of molecular oxygen"/>
    <property type="evidence" value="ECO:0007669"/>
    <property type="project" value="InterPro"/>
</dbReference>
<evidence type="ECO:0000256" key="1">
    <source>
        <dbReference type="ARBA" id="ARBA00010617"/>
    </source>
</evidence>
<dbReference type="GO" id="GO:0020037">
    <property type="term" value="F:heme binding"/>
    <property type="evidence" value="ECO:0007669"/>
    <property type="project" value="InterPro"/>
</dbReference>
<accession>A0AAX4P7X5</accession>
<comment type="similarity">
    <text evidence="1">Belongs to the cytochrome P450 family.</text>
</comment>
<dbReference type="PRINTS" id="PR00463">
    <property type="entry name" value="EP450I"/>
</dbReference>
<gene>
    <name evidence="3" type="ORF">HKI87_05g34140</name>
</gene>
<keyword evidence="2" id="KW-0479">Metal-binding</keyword>
<dbReference type="GO" id="GO:0005506">
    <property type="term" value="F:iron ion binding"/>
    <property type="evidence" value="ECO:0007669"/>
    <property type="project" value="InterPro"/>
</dbReference>
<dbReference type="Proteomes" id="UP001472866">
    <property type="component" value="Chromosome 05"/>
</dbReference>